<dbReference type="EMBL" id="JAFFZE010000010">
    <property type="protein sequence ID" value="MCT2583891.1"/>
    <property type="molecule type" value="Genomic_DNA"/>
</dbReference>
<keyword evidence="3" id="KW-1185">Reference proteome</keyword>
<evidence type="ECO:0000313" key="3">
    <source>
        <dbReference type="Proteomes" id="UP001156441"/>
    </source>
</evidence>
<evidence type="ECO:0000256" key="1">
    <source>
        <dbReference type="SAM" id="MobiDB-lite"/>
    </source>
</evidence>
<comment type="caution">
    <text evidence="2">The sequence shown here is derived from an EMBL/GenBank/DDBJ whole genome shotgun (WGS) entry which is preliminary data.</text>
</comment>
<accession>A0ABT2J7Y8</accession>
<dbReference type="RefSeq" id="WP_260191270.1">
    <property type="nucleotide sequence ID" value="NZ_JAFFZE010000010.1"/>
</dbReference>
<protein>
    <submittedName>
        <fullName evidence="2">Uncharacterized protein</fullName>
    </submittedName>
</protein>
<proteinExistence type="predicted"/>
<gene>
    <name evidence="2" type="ORF">JT362_12250</name>
</gene>
<sequence>MSTWTIQRTRLRYKWFTDKTTRPSDAPQLSDPTGQLILRSAQEAYLPAGRFRVDQVSALLNELLTQPDRLEESRKQLASQAGPALYSELQGLQAWMLRTGRGDDLYDVVPVHNDDLPKVSVPKQSRHEESWNEPADYTPTPPPPKHDAGIFPPPSYDEQPVVDDRGVNVPYPSSSFRS</sequence>
<evidence type="ECO:0000313" key="2">
    <source>
        <dbReference type="EMBL" id="MCT2583891.1"/>
    </source>
</evidence>
<organism evidence="2 3">
    <name type="scientific">Actinophytocola gossypii</name>
    <dbReference type="NCBI Taxonomy" id="2812003"/>
    <lineage>
        <taxon>Bacteria</taxon>
        <taxon>Bacillati</taxon>
        <taxon>Actinomycetota</taxon>
        <taxon>Actinomycetes</taxon>
        <taxon>Pseudonocardiales</taxon>
        <taxon>Pseudonocardiaceae</taxon>
    </lineage>
</organism>
<feature type="region of interest" description="Disordered" evidence="1">
    <location>
        <begin position="114"/>
        <end position="178"/>
    </location>
</feature>
<dbReference type="Proteomes" id="UP001156441">
    <property type="component" value="Unassembled WGS sequence"/>
</dbReference>
<name>A0ABT2J7Y8_9PSEU</name>
<reference evidence="2 3" key="1">
    <citation type="submission" date="2021-02" db="EMBL/GenBank/DDBJ databases">
        <title>Actinophytocola xerophila sp. nov., isolated from soil of cotton cropping field.</title>
        <authorList>
            <person name="Huang R."/>
            <person name="Chen X."/>
            <person name="Ge X."/>
            <person name="Liu W."/>
        </authorList>
    </citation>
    <scope>NUCLEOTIDE SEQUENCE [LARGE SCALE GENOMIC DNA]</scope>
    <source>
        <strain evidence="2 3">S1-96</strain>
    </source>
</reference>